<keyword evidence="3" id="KW-0378">Hydrolase</keyword>
<dbReference type="InterPro" id="IPR001347">
    <property type="entry name" value="SIS_dom"/>
</dbReference>
<reference evidence="6 7" key="1">
    <citation type="submission" date="2014-12" db="EMBL/GenBank/DDBJ databases">
        <title>Draft genome sequence of Terrisporobacter sp. 08-306576, isolated from the blood culture of a bacteremia patient.</title>
        <authorList>
            <person name="Lund L.C."/>
            <person name="Sydenham T.V."/>
            <person name="Hogh S.V."/>
            <person name="Skov M.N."/>
            <person name="Kemp M."/>
            <person name="Justesen U.S."/>
        </authorList>
    </citation>
    <scope>NUCLEOTIDE SEQUENCE [LARGE SCALE GENOMIC DNA]</scope>
    <source>
        <strain evidence="6 7">08-306576</strain>
    </source>
</reference>
<dbReference type="PROSITE" id="PS51464">
    <property type="entry name" value="SIS"/>
    <property type="match status" value="2"/>
</dbReference>
<dbReference type="PANTHER" id="PTHR32502:SF3">
    <property type="entry name" value="D-GALACTOSAMINE-6-PHOSPHATE DEAMINASE AGAS-RELATED"/>
    <property type="match status" value="1"/>
</dbReference>
<evidence type="ECO:0000259" key="5">
    <source>
        <dbReference type="PROSITE" id="PS51464"/>
    </source>
</evidence>
<dbReference type="GO" id="GO:0009401">
    <property type="term" value="P:phosphoenolpyruvate-dependent sugar phosphotransferase system"/>
    <property type="evidence" value="ECO:0007669"/>
    <property type="project" value="TreeGrafter"/>
</dbReference>
<comment type="caution">
    <text evidence="6">The sequence shown here is derived from an EMBL/GenBank/DDBJ whole genome shotgun (WGS) entry which is preliminary data.</text>
</comment>
<evidence type="ECO:0000313" key="6">
    <source>
        <dbReference type="EMBL" id="KHS58497.1"/>
    </source>
</evidence>
<dbReference type="PANTHER" id="PTHR32502">
    <property type="entry name" value="N-ACETYLGALACTOSAMINE PERMEASE II COMPONENT-RELATED"/>
    <property type="match status" value="1"/>
</dbReference>
<dbReference type="InterPro" id="IPR035464">
    <property type="entry name" value="SIS_AgaS"/>
</dbReference>
<dbReference type="Pfam" id="PF01380">
    <property type="entry name" value="SIS"/>
    <property type="match status" value="1"/>
</dbReference>
<feature type="domain" description="SIS" evidence="5">
    <location>
        <begin position="221"/>
        <end position="369"/>
    </location>
</feature>
<keyword evidence="6" id="KW-0413">Isomerase</keyword>
<dbReference type="AlphaFoldDB" id="A0A0B3W7W6"/>
<dbReference type="OrthoDB" id="9779207at2"/>
<evidence type="ECO:0000256" key="3">
    <source>
        <dbReference type="ARBA" id="ARBA00022801"/>
    </source>
</evidence>
<evidence type="ECO:0000256" key="4">
    <source>
        <dbReference type="ARBA" id="ARBA00029292"/>
    </source>
</evidence>
<accession>A0A0B3W7W6</accession>
<dbReference type="CDD" id="cd05008">
    <property type="entry name" value="SIS_GlmS_GlmD_1"/>
    <property type="match status" value="1"/>
</dbReference>
<dbReference type="Gene3D" id="3.40.50.10490">
    <property type="entry name" value="Glucose-6-phosphate isomerase like protein, domain 1"/>
    <property type="match status" value="2"/>
</dbReference>
<evidence type="ECO:0000256" key="2">
    <source>
        <dbReference type="ARBA" id="ARBA00022737"/>
    </source>
</evidence>
<dbReference type="GO" id="GO:0016853">
    <property type="term" value="F:isomerase activity"/>
    <property type="evidence" value="ECO:0007669"/>
    <property type="project" value="UniProtKB-KW"/>
</dbReference>
<gene>
    <name evidence="6" type="primary">agaS</name>
    <name evidence="6" type="ORF">QX51_02500</name>
</gene>
<sequence>MFKLEEQELKDLGAIITTTEIKQQPELWAQAYEIYKANKENLNNFIENIGKKHGQFRVIFTGAGTSAYVGNSVIPYLKKKNDMKKCIIESIPTTDIVSNPYDYLKEDVPTLLVSFARSGNSPESIAALNLGRQIVDDFYHLAITCAPEGKLAQMTKNDEHNYLLLMPSKSNDQGFAMTGSFTCMMLSAILIFDNLDSDIEKAYIDAIIEMGRNVIDRKDEIHELINKDFNRVVYLGSGGLGGLTQEAQLKLLELTAGKIATGYDSAMGFRHGPKSFIDENTLIFVFVSNNEYTRKYDIDVLEEINGDKIAKLTCAILVENENNFSGKTFGFENKYNELPDVYLAFPYILFGQTISLFTSVKVNNKPDTPSPTGTVNRVVKGVIIHEYDK</sequence>
<dbReference type="STRING" id="1577792.QX51_02500"/>
<keyword evidence="2" id="KW-0677">Repeat</keyword>
<comment type="catalytic activity">
    <reaction evidence="4">
        <text>D-galactosamine 6-phosphate + H2O = D-tagatopyranose 1-phosphate + NH4(+)</text>
        <dbReference type="Rhea" id="RHEA:47680"/>
        <dbReference type="ChEBI" id="CHEBI:15377"/>
        <dbReference type="ChEBI" id="CHEBI:28938"/>
        <dbReference type="ChEBI" id="CHEBI:71674"/>
        <dbReference type="ChEBI" id="CHEBI:138150"/>
    </reaction>
</comment>
<evidence type="ECO:0000256" key="1">
    <source>
        <dbReference type="ARBA" id="ARBA00007748"/>
    </source>
</evidence>
<dbReference type="InterPro" id="IPR046348">
    <property type="entry name" value="SIS_dom_sf"/>
</dbReference>
<dbReference type="EMBL" id="JWHR01000031">
    <property type="protein sequence ID" value="KHS58497.1"/>
    <property type="molecule type" value="Genomic_DNA"/>
</dbReference>
<name>A0A0B3W7W6_9FIRM</name>
<dbReference type="RefSeq" id="WP_039678331.1">
    <property type="nucleotide sequence ID" value="NZ_JAWGXO010000010.1"/>
</dbReference>
<comment type="similarity">
    <text evidence="1">Belongs to the SIS family. AgaS subfamily.</text>
</comment>
<keyword evidence="7" id="KW-1185">Reference proteome</keyword>
<dbReference type="GO" id="GO:0097367">
    <property type="term" value="F:carbohydrate derivative binding"/>
    <property type="evidence" value="ECO:0007669"/>
    <property type="project" value="InterPro"/>
</dbReference>
<proteinExistence type="inferred from homology"/>
<evidence type="ECO:0000313" key="7">
    <source>
        <dbReference type="Proteomes" id="UP000031189"/>
    </source>
</evidence>
<dbReference type="InterPro" id="IPR050303">
    <property type="entry name" value="GatZ_KbaZ_carbometab"/>
</dbReference>
<dbReference type="GO" id="GO:0016787">
    <property type="term" value="F:hydrolase activity"/>
    <property type="evidence" value="ECO:0007669"/>
    <property type="project" value="UniProtKB-KW"/>
</dbReference>
<dbReference type="InterPro" id="IPR035466">
    <property type="entry name" value="GlmS/AgaS_SIS"/>
</dbReference>
<dbReference type="GO" id="GO:0005886">
    <property type="term" value="C:plasma membrane"/>
    <property type="evidence" value="ECO:0007669"/>
    <property type="project" value="TreeGrafter"/>
</dbReference>
<dbReference type="CDD" id="cd05010">
    <property type="entry name" value="SIS_AgaS_like"/>
    <property type="match status" value="1"/>
</dbReference>
<dbReference type="SUPFAM" id="SSF53697">
    <property type="entry name" value="SIS domain"/>
    <property type="match status" value="1"/>
</dbReference>
<organism evidence="6 7">
    <name type="scientific">Terrisporobacter othiniensis</name>
    <dbReference type="NCBI Taxonomy" id="1577792"/>
    <lineage>
        <taxon>Bacteria</taxon>
        <taxon>Bacillati</taxon>
        <taxon>Bacillota</taxon>
        <taxon>Clostridia</taxon>
        <taxon>Peptostreptococcales</taxon>
        <taxon>Peptostreptococcaceae</taxon>
        <taxon>Terrisporobacter</taxon>
    </lineage>
</organism>
<dbReference type="GO" id="GO:1901135">
    <property type="term" value="P:carbohydrate derivative metabolic process"/>
    <property type="evidence" value="ECO:0007669"/>
    <property type="project" value="InterPro"/>
</dbReference>
<protein>
    <submittedName>
        <fullName evidence="6">Tagatose-6-phosphate ketose isomerase</fullName>
    </submittedName>
</protein>
<dbReference type="Proteomes" id="UP000031189">
    <property type="component" value="Unassembled WGS sequence"/>
</dbReference>
<feature type="domain" description="SIS" evidence="5">
    <location>
        <begin position="45"/>
        <end position="201"/>
    </location>
</feature>